<evidence type="ECO:0000313" key="1">
    <source>
        <dbReference type="EMBL" id="EFX02544.1"/>
    </source>
</evidence>
<sequence length="210" mass="23347">MATEALSEALANAGEVGPWVLVSAGVGSIYSRVFSSRHGAEIEGMLLIDPLHEDLLDRLGASSQGFFLWLRGILSPLGLDRIPGALFKGRNKEDRVWGRAAYQSSKAIYAKLQESLVASSLTRRDVATSRVIQYQDTLLAVISSGEQIRRDDVWESKQRDLTHLTHNLLAWDVIDKAPHQVWNTLEGRAAIEKRLKKMVHQLPKPIVDGQ</sequence>
<dbReference type="OrthoDB" id="164921at2759"/>
<accession>F0XIE2</accession>
<name>F0XIE2_GROCL</name>
<dbReference type="Proteomes" id="UP000007796">
    <property type="component" value="Unassembled WGS sequence"/>
</dbReference>
<dbReference type="STRING" id="655863.F0XIE2"/>
<dbReference type="InParanoid" id="F0XIE2"/>
<dbReference type="EMBL" id="GL629771">
    <property type="protein sequence ID" value="EFX02544.1"/>
    <property type="molecule type" value="Genomic_DNA"/>
</dbReference>
<dbReference type="RefSeq" id="XP_014172026.1">
    <property type="nucleotide sequence ID" value="XM_014316551.1"/>
</dbReference>
<keyword evidence="2" id="KW-1185">Reference proteome</keyword>
<organism evidence="2">
    <name type="scientific">Grosmannia clavigera (strain kw1407 / UAMH 11150)</name>
    <name type="common">Blue stain fungus</name>
    <name type="synonym">Graphiocladiella clavigera</name>
    <dbReference type="NCBI Taxonomy" id="655863"/>
    <lineage>
        <taxon>Eukaryota</taxon>
        <taxon>Fungi</taxon>
        <taxon>Dikarya</taxon>
        <taxon>Ascomycota</taxon>
        <taxon>Pezizomycotina</taxon>
        <taxon>Sordariomycetes</taxon>
        <taxon>Sordariomycetidae</taxon>
        <taxon>Ophiostomatales</taxon>
        <taxon>Ophiostomataceae</taxon>
        <taxon>Leptographium</taxon>
    </lineage>
</organism>
<dbReference type="AlphaFoldDB" id="F0XIE2"/>
<gene>
    <name evidence="1" type="ORF">CMQ_5905</name>
</gene>
<proteinExistence type="predicted"/>
<evidence type="ECO:0000313" key="2">
    <source>
        <dbReference type="Proteomes" id="UP000007796"/>
    </source>
</evidence>
<dbReference type="HOGENOM" id="CLU_113805_0_0_1"/>
<dbReference type="eggNOG" id="ENOG502QQW9">
    <property type="taxonomic scope" value="Eukaryota"/>
</dbReference>
<protein>
    <submittedName>
        <fullName evidence="1">Mitochondrial integral membrane protein</fullName>
    </submittedName>
</protein>
<reference evidence="1 2" key="1">
    <citation type="journal article" date="2011" name="Proc. Natl. Acad. Sci. U.S.A.">
        <title>Genome and transcriptome analyses of the mountain pine beetle-fungal symbiont Grosmannia clavigera, a lodgepole pine pathogen.</title>
        <authorList>
            <person name="DiGuistini S."/>
            <person name="Wang Y."/>
            <person name="Liao N.Y."/>
            <person name="Taylor G."/>
            <person name="Tanguay P."/>
            <person name="Feau N."/>
            <person name="Henrissat B."/>
            <person name="Chan S.K."/>
            <person name="Hesse-Orce U."/>
            <person name="Alamouti S.M."/>
            <person name="Tsui C.K.M."/>
            <person name="Docking R.T."/>
            <person name="Levasseur A."/>
            <person name="Haridas S."/>
            <person name="Robertson G."/>
            <person name="Birol I."/>
            <person name="Holt R.A."/>
            <person name="Marra M.A."/>
            <person name="Hamelin R.C."/>
            <person name="Hirst M."/>
            <person name="Jones S.J.M."/>
            <person name="Bohlmann J."/>
            <person name="Breuil C."/>
        </authorList>
    </citation>
    <scope>NUCLEOTIDE SEQUENCE [LARGE SCALE GENOMIC DNA]</scope>
    <source>
        <strain evidence="2">kw1407 / UAMH 11150</strain>
    </source>
</reference>
<dbReference type="GeneID" id="25979279"/>